<dbReference type="SUPFAM" id="SSF49899">
    <property type="entry name" value="Concanavalin A-like lectins/glucanases"/>
    <property type="match status" value="2"/>
</dbReference>
<name>A0A7S2X137_9CHLO</name>
<feature type="signal peptide" evidence="2">
    <location>
        <begin position="1"/>
        <end position="34"/>
    </location>
</feature>
<evidence type="ECO:0008006" key="4">
    <source>
        <dbReference type="Google" id="ProtNLM"/>
    </source>
</evidence>
<organism evidence="3">
    <name type="scientific">Chloropicon primus</name>
    <dbReference type="NCBI Taxonomy" id="1764295"/>
    <lineage>
        <taxon>Eukaryota</taxon>
        <taxon>Viridiplantae</taxon>
        <taxon>Chlorophyta</taxon>
        <taxon>Chloropicophyceae</taxon>
        <taxon>Chloropicales</taxon>
        <taxon>Chloropicaceae</taxon>
        <taxon>Chloropicon</taxon>
    </lineage>
</organism>
<protein>
    <recommendedName>
        <fullName evidence="4">FAS1 domain-containing protein</fullName>
    </recommendedName>
</protein>
<evidence type="ECO:0000256" key="2">
    <source>
        <dbReference type="SAM" id="SignalP"/>
    </source>
</evidence>
<dbReference type="AlphaFoldDB" id="A0A7S2X137"/>
<feature type="compositionally biased region" description="Acidic residues" evidence="1">
    <location>
        <begin position="97"/>
        <end position="108"/>
    </location>
</feature>
<dbReference type="EMBL" id="HBHL01012490">
    <property type="protein sequence ID" value="CAD9719305.1"/>
    <property type="molecule type" value="Transcribed_RNA"/>
</dbReference>
<keyword evidence="2" id="KW-0732">Signal</keyword>
<reference evidence="3" key="1">
    <citation type="submission" date="2021-01" db="EMBL/GenBank/DDBJ databases">
        <authorList>
            <person name="Corre E."/>
            <person name="Pelletier E."/>
            <person name="Niang G."/>
            <person name="Scheremetjew M."/>
            <person name="Finn R."/>
            <person name="Kale V."/>
            <person name="Holt S."/>
            <person name="Cochrane G."/>
            <person name="Meng A."/>
            <person name="Brown T."/>
            <person name="Cohen L."/>
        </authorList>
    </citation>
    <scope>NUCLEOTIDE SEQUENCE</scope>
    <source>
        <strain evidence="3">CCMP1205</strain>
    </source>
</reference>
<proteinExistence type="predicted"/>
<evidence type="ECO:0000256" key="1">
    <source>
        <dbReference type="SAM" id="MobiDB-lite"/>
    </source>
</evidence>
<dbReference type="Gene3D" id="2.60.120.200">
    <property type="match status" value="1"/>
</dbReference>
<dbReference type="InterPro" id="IPR013320">
    <property type="entry name" value="ConA-like_dom_sf"/>
</dbReference>
<accession>A0A7S2X137</accession>
<feature type="chain" id="PRO_5031380448" description="FAS1 domain-containing protein" evidence="2">
    <location>
        <begin position="35"/>
        <end position="1057"/>
    </location>
</feature>
<dbReference type="Pfam" id="PF13385">
    <property type="entry name" value="Laminin_G_3"/>
    <property type="match status" value="1"/>
</dbReference>
<sequence length="1057" mass="114991">MKGRSGGGTTLRSWRFAYLAVVLLVSQTVAPARGQWGFPAVQTGFPIPAQAQWDAAVNWYWQSFLGGLESFAAPPGEHPQQPAGHGGGERPKLNLGDGDDGGEEEWGVDGETRGGGGASLVDFLGGVPSPFSPGRGFAVVEEVEEEVLESARLHVVQLLLNLTMDTVSEMGGGADAQAIAYDYDDDDDSAVEGAEEPLVASEILSKVYDKILNQTSSPLQEESLVSFSEFVMSRNVTEDNIRVIRAIERLPKELQSVIKTLNQTLTDVGLPTANGNSNVDLTSEGGEAAGRLEKSFGRIDPGRKNTSSSISGSIDYNQQCILQDLMREEKSCLGHALENQEEVCFVSIISEALRESVFWKKKIEESTFSVLFLPSDTAILKMLKFAQVSPRVVLKKERMREVINRHSVVYKLDEFRENPFGKIGIGKLLETNLGSRHTVMELPSGGRTNAPNVTFIMERKDDGSSSLYIATKKPACLLKEYYVEEAVARFYHVAKEDCMTDYLEFCTDPSYDGSTVPGLNWQNSGVTENPCGIAQLLGVKLCSDGIILPINNLLFDSEQTANFIALLSGATHMGSTREKVPAYNWPLTDAPPYGTSKRVGNSSYKLVGTVSRSEFLDSGVTLGRKSFLQIPEVKLNEGEGTTICFSVTSPTARLDSTLLRGFSNKWNFTISAKAENDVSKLRFETGPVGYTSTLVLQDNIDNNIAIAVDDKEGLWYFYENGWLVDRKGGMPQLPNFQGEMWIGGDTASSSELRGENLEGSIKNVKIFEEVLSPEDIARFCKGSEAEVEDGEEVEVTPRADTDAIVADGPSGSFDLGAGGAVCTNLSEHLKAMSNLTEEVHAGVRVRKASLPVIPQYYYPLTLNGTNSGAYGPSSYAVGNGGLDSDSFTPNGVHFDGKDQYLLISDVGLTGNNFSMGFTFSLDTYSRIHQTMFQLISQCQELPLDLYIQLKLNSEITGEGNDILSIVINGEVSPIEIDKVQIRKPLSIVLVFEGKKLTLYMGRGDSGDGFVSTARLSQAIPPTFGKARVGSTNSFAGVVKDLFLYDNVLREDDIASLL</sequence>
<gene>
    <name evidence="3" type="ORF">CPRI1469_LOCUS8171</name>
</gene>
<evidence type="ECO:0000313" key="3">
    <source>
        <dbReference type="EMBL" id="CAD9719305.1"/>
    </source>
</evidence>
<feature type="region of interest" description="Disordered" evidence="1">
    <location>
        <begin position="71"/>
        <end position="112"/>
    </location>
</feature>